<dbReference type="AlphaFoldDB" id="A0A2P2NW15"/>
<name>A0A2P2NW15_RHIMU</name>
<evidence type="ECO:0000313" key="1">
    <source>
        <dbReference type="EMBL" id="MBX46653.1"/>
    </source>
</evidence>
<accession>A0A2P2NW15</accession>
<sequence>MVQPITCLVLPTNLWFRG</sequence>
<proteinExistence type="predicted"/>
<reference evidence="1" key="1">
    <citation type="submission" date="2018-02" db="EMBL/GenBank/DDBJ databases">
        <title>Rhizophora mucronata_Transcriptome.</title>
        <authorList>
            <person name="Meera S.P."/>
            <person name="Sreeshan A."/>
            <person name="Augustine A."/>
        </authorList>
    </citation>
    <scope>NUCLEOTIDE SEQUENCE</scope>
    <source>
        <tissue evidence="1">Leaf</tissue>
    </source>
</reference>
<dbReference type="EMBL" id="GGEC01066169">
    <property type="protein sequence ID" value="MBX46653.1"/>
    <property type="molecule type" value="Transcribed_RNA"/>
</dbReference>
<organism evidence="1">
    <name type="scientific">Rhizophora mucronata</name>
    <name type="common">Asiatic mangrove</name>
    <dbReference type="NCBI Taxonomy" id="61149"/>
    <lineage>
        <taxon>Eukaryota</taxon>
        <taxon>Viridiplantae</taxon>
        <taxon>Streptophyta</taxon>
        <taxon>Embryophyta</taxon>
        <taxon>Tracheophyta</taxon>
        <taxon>Spermatophyta</taxon>
        <taxon>Magnoliopsida</taxon>
        <taxon>eudicotyledons</taxon>
        <taxon>Gunneridae</taxon>
        <taxon>Pentapetalae</taxon>
        <taxon>rosids</taxon>
        <taxon>fabids</taxon>
        <taxon>Malpighiales</taxon>
        <taxon>Rhizophoraceae</taxon>
        <taxon>Rhizophora</taxon>
    </lineage>
</organism>
<protein>
    <submittedName>
        <fullName evidence="1">Uncharacterized protein</fullName>
    </submittedName>
</protein>